<evidence type="ECO:0000313" key="4">
    <source>
        <dbReference type="EMBL" id="SEJ86369.1"/>
    </source>
</evidence>
<keyword evidence="1" id="KW-1133">Transmembrane helix</keyword>
<protein>
    <submittedName>
        <fullName evidence="3 4">Membrane protein</fullName>
    </submittedName>
</protein>
<dbReference type="InterPro" id="IPR018705">
    <property type="entry name" value="DUF2134_membrane"/>
</dbReference>
<reference evidence="3 6" key="2">
    <citation type="submission" date="2018-05" db="EMBL/GenBank/DDBJ databases">
        <title>Genomic Encyclopedia of Type Strains, Phase IV (KMG-V): Genome sequencing to study the core and pangenomes of soil and plant-associated prokaryotes.</title>
        <authorList>
            <person name="Whitman W."/>
        </authorList>
    </citation>
    <scope>NUCLEOTIDE SEQUENCE [LARGE SCALE GENOMIC DNA]</scope>
    <source>
        <strain evidence="3 6">SIr-6563</strain>
    </source>
</reference>
<dbReference type="Pfam" id="PF09977">
    <property type="entry name" value="Tad_C"/>
    <property type="match status" value="1"/>
</dbReference>
<dbReference type="AlphaFoldDB" id="A0AAQ1GHE2"/>
<evidence type="ECO:0000256" key="1">
    <source>
        <dbReference type="SAM" id="Phobius"/>
    </source>
</evidence>
<evidence type="ECO:0000259" key="2">
    <source>
        <dbReference type="Pfam" id="PF09977"/>
    </source>
</evidence>
<evidence type="ECO:0000313" key="6">
    <source>
        <dbReference type="Proteomes" id="UP000247515"/>
    </source>
</evidence>
<dbReference type="RefSeq" id="WP_074984307.1">
    <property type="nucleotide sequence ID" value="NZ_CADFGN010000009.1"/>
</dbReference>
<dbReference type="GeneID" id="61302553"/>
<feature type="domain" description="DUF2134" evidence="2">
    <location>
        <begin position="64"/>
        <end position="157"/>
    </location>
</feature>
<gene>
    <name evidence="3" type="ORF">C7400_11225</name>
    <name evidence="4" type="ORF">SAMN05216550_109308</name>
</gene>
<dbReference type="EMBL" id="FNZM01000009">
    <property type="protein sequence ID" value="SEJ86369.1"/>
    <property type="molecule type" value="Genomic_DNA"/>
</dbReference>
<reference evidence="4 5" key="1">
    <citation type="submission" date="2016-10" db="EMBL/GenBank/DDBJ databases">
        <authorList>
            <person name="Varghese N."/>
            <person name="Submissions S."/>
        </authorList>
    </citation>
    <scope>NUCLEOTIDE SEQUENCE [LARGE SCALE GENOMIC DNA]</scope>
    <source>
        <strain evidence="4 5">LMG 22274</strain>
    </source>
</reference>
<keyword evidence="6" id="KW-1185">Reference proteome</keyword>
<keyword evidence="1" id="KW-0472">Membrane</keyword>
<keyword evidence="1" id="KW-0812">Transmembrane</keyword>
<accession>A0AAQ1GHE2</accession>
<name>A0AAQ1GHE2_9BURK</name>
<dbReference type="Proteomes" id="UP000247515">
    <property type="component" value="Unassembled WGS sequence"/>
</dbReference>
<evidence type="ECO:0000313" key="3">
    <source>
        <dbReference type="EMBL" id="PXX14418.1"/>
    </source>
</evidence>
<sequence>MQRRIDVRRGRRERACARRQRGSIAVIAAFAVFFAVAALGVIDVANIYFQKRALQNVADFAALAAAQQMDDTCTQPKAVAIANASTNGFTAQGTSSTLSVVCGRWDQTGQQANGSAYMGFTPNGSTPYNGVAVTVTQTVPFFFLNMVQRQITATATAQSTIIGSFAVATTLAQVNLLNGMLSSLLGGTAVNLSVASWNGIANANVKLADIAAAANVGTVNGLLSANATVANIASVLASAVQQDGALTADVSAAVSGLTAFASVAATSATKIAIASETGGTALLSLGLADAQSAANVSVNALQMLIVAAEIAQAGKSPVAVQLNLNSLPVVSSILPTAASLSVNVLSPPSIAVGQAGPNPGNPPPPWRTQAHNAQVAVALNLGFGGQSIAGLGSLLTLNVPLYVEVAPATAGLASAQCSTTAAASRFVVEVKTGIANLCVGNPPTTAAQLQSGLCSGQAGTLLNVAGLISVTAGLSIGLNSPQVWDLTFDGTGKQLTSTTPNTNQLGGSIGNALSSLSTQLSNPNNLAVNLLGINLGLGAIASAITGLLATLLNPLLNALDTALIGPLLQLLGVQVGVANVTGYPLMCGVASLVQ</sequence>
<dbReference type="EMBL" id="QJJV01000012">
    <property type="protein sequence ID" value="PXX14418.1"/>
    <property type="molecule type" value="Genomic_DNA"/>
</dbReference>
<comment type="caution">
    <text evidence="4">The sequence shown here is derived from an EMBL/GenBank/DDBJ whole genome shotgun (WGS) entry which is preliminary data.</text>
</comment>
<feature type="transmembrane region" description="Helical" evidence="1">
    <location>
        <begin position="21"/>
        <end position="42"/>
    </location>
</feature>
<proteinExistence type="predicted"/>
<organism evidence="4 5">
    <name type="scientific">Paraburkholderia tropica</name>
    <dbReference type="NCBI Taxonomy" id="92647"/>
    <lineage>
        <taxon>Bacteria</taxon>
        <taxon>Pseudomonadati</taxon>
        <taxon>Pseudomonadota</taxon>
        <taxon>Betaproteobacteria</taxon>
        <taxon>Burkholderiales</taxon>
        <taxon>Burkholderiaceae</taxon>
        <taxon>Paraburkholderia</taxon>
    </lineage>
</organism>
<dbReference type="Proteomes" id="UP000183529">
    <property type="component" value="Unassembled WGS sequence"/>
</dbReference>
<evidence type="ECO:0000313" key="5">
    <source>
        <dbReference type="Proteomes" id="UP000183529"/>
    </source>
</evidence>